<evidence type="ECO:0000256" key="2">
    <source>
        <dbReference type="ARBA" id="ARBA00007623"/>
    </source>
</evidence>
<comment type="caution">
    <text evidence="8">Lacks conserved residue(s) required for the propagation of feature annotation.</text>
</comment>
<dbReference type="SMART" id="SM00720">
    <property type="entry name" value="calpain_III"/>
    <property type="match status" value="1"/>
</dbReference>
<feature type="active site" evidence="7">
    <location>
        <position position="202"/>
    </location>
</feature>
<dbReference type="PRINTS" id="PR00704">
    <property type="entry name" value="CALPAIN"/>
</dbReference>
<dbReference type="SMART" id="SM00230">
    <property type="entry name" value="CysPc"/>
    <property type="match status" value="1"/>
</dbReference>
<dbReference type="GO" id="GO:1902017">
    <property type="term" value="P:regulation of cilium assembly"/>
    <property type="evidence" value="ECO:0007669"/>
    <property type="project" value="TreeGrafter"/>
</dbReference>
<evidence type="ECO:0000256" key="4">
    <source>
        <dbReference type="ARBA" id="ARBA00022490"/>
    </source>
</evidence>
<evidence type="ECO:0000256" key="5">
    <source>
        <dbReference type="ARBA" id="ARBA00023054"/>
    </source>
</evidence>
<dbReference type="GO" id="GO:0006508">
    <property type="term" value="P:proteolysis"/>
    <property type="evidence" value="ECO:0007669"/>
    <property type="project" value="InterPro"/>
</dbReference>
<comment type="similarity">
    <text evidence="2">Belongs to the peptidase C2 family.</text>
</comment>
<feature type="domain" description="EF-hand" evidence="12">
    <location>
        <begin position="473"/>
        <end position="508"/>
    </location>
</feature>
<dbReference type="InterPro" id="IPR022683">
    <property type="entry name" value="Calpain_III"/>
</dbReference>
<evidence type="ECO:0000256" key="3">
    <source>
        <dbReference type="ARBA" id="ARBA00009316"/>
    </source>
</evidence>
<dbReference type="EMBL" id="JALNTZ010000002">
    <property type="protein sequence ID" value="KAJ3662899.1"/>
    <property type="molecule type" value="Genomic_DNA"/>
</dbReference>
<sequence length="1638" mass="187022">MKSVLVFDYNLEINCDRWLVSCLGVLYLNKGLFYRVVPADQSFNGEQYAGVFRFRLWWCGEWTEVLVDDRLPTVHGRLAFLQSQNSDYFWPGLLEKAYAKLHGSYEALKYGSLLDGLADLTGGITESILIRQDATTCARLLHKLLDMTSIITCTVQPPNFQTRSSVEKLPNGVQLGTNYRIYSVERVETFSGEAVQLVKMRNALGPASEYTGPWSIDSPEWSEVSPNSLERLQTKLGEGEFWMSYPDFIKTFTHLEVIHLDSDTSRDEPSLHNKNTWQMRLYQGNWLKGVSAGGCRNNPETFHINPQLHLLLSEMEEVVVSLNQHSIMEPKVIGFTAYSIPKSNTETIGKSFFKANKSLFNSQYTNSRQVSYRCYLEQGGYLIIPTIFEPGQESGFTLRVYSCKPLKLKLLDTVPLLLKSAIVKAPPLLDGKSFSQYEAVFLQLADEHRTVNAFELQELLDACLPNDYIKSCASIEVCRQVILTFDSSGTGRLKFSDFKDLMCSLKFWQTSFKNHTKEKTGILKAERFRDALLAVGFQLSSDVLATLVLRYMRKDGTLRFGDFVSAILHLTVAFNIFKTKDPLQNGTVKLSLAENRKKISLPNKNLLKRSGSNIEETISKTSAKKKIFSSLSLHQNLDIFQQYTSCTKPLRPSGDADTYFKQTLRNYDSIDLNFFRKLTKRLPSAKYSKSSEALRKKGSPTSVKLKPRSARKHLYRKTPTSTRSSTSENRGPLLKSSIKVIKSPPRLKKETEEVDADIFYSPSSSRNSVYTLKNHSQISINNVAKEIKLKQDVEVVEESPKDMAEDESADEFDTTVPEGPEAGPEAGLASEPTTEPPTETETEGEEEEEEDELKKVEDMIKQASAELAEVTEENQQLLGTTAGDTEEGVTETDEGEGEGEGETKAAGDGSIFKFDPAIDAAVLKELEEAEQQAKSTAKIIYELKIRVTELLKKEKHTEAEAKELEEKNRELKAQMLLFEEKTKRIQFLIAQTNLFEKMIPPDSPLQMRHNEDVLPKVIVCGMTEHNIPKLILCDEKKKKSGSSPRPPCSPGYNKAPQEVNIPMSVVPKFAKRLSDSYTMQERLAAENADLEGMRYKLQSDLLNKDQTIEYLQRKLYTIQCEMRMLCKENSVLNEKIQQVCEQKQQSAKPKKMPCGKNKGTCPADIEGRLNEYSETTKFLEKQLCDMENDVKCMQSELTAVQAEREHLEQHKKILVCPPIYPPCVPPCPPCAPCIMPCSDQQLRELREQYCRLQDDFKGKLCEVGCLRADNEKLKTTIKDAEEARKLMEEKVKDLERQLKSLKLDSNKFQGSKEHMIEQEQQLLVAKQRFREAQDELEELRSFIQDQQQQLDDYRNKYLEAQQEVEEQKRQIDMLEMDANRVNEQVNLEIQRVKNQFQEKLQELLPLPDLLKSTQLKLQEVQQMHLLAERNNDSLNRELQLYKDKIAEITEQMDKVSSDNQLGQSEKQSMAARVQELENKVNELEEENANIQNELQKTDELLQDTDRDVQSKLHEIAQLSAQLESVREESARQVARNKERCETVRRSMQNQVSDLERQLAQSRAQARAAQKDRDEIRQKMQSQINNLHENFEDAQMRIRNLQGHVNFLKESYHSTVPGMGDTDSASDHQQDPCVCGRDF</sequence>
<feature type="compositionally biased region" description="Low complexity" evidence="10">
    <location>
        <begin position="718"/>
        <end position="727"/>
    </location>
</feature>
<dbReference type="InterPro" id="IPR001300">
    <property type="entry name" value="Peptidase_C2_calpain_cat"/>
</dbReference>
<dbReference type="FunFam" id="3.90.70.10:FF:000114">
    <property type="entry name" value="Calpain a"/>
    <property type="match status" value="1"/>
</dbReference>
<name>A0AA38IXQ5_9CUCU</name>
<feature type="compositionally biased region" description="Basic and acidic residues" evidence="10">
    <location>
        <begin position="1526"/>
        <end position="1544"/>
    </location>
</feature>
<comment type="subcellular location">
    <subcellularLocation>
        <location evidence="1">Cytoplasm</location>
        <location evidence="1">Cytoskeleton</location>
        <location evidence="1">Microtubule organizing center</location>
        <location evidence="1">Centrosome</location>
    </subcellularLocation>
</comment>
<keyword evidence="5 9" id="KW-0175">Coiled coil</keyword>
<evidence type="ECO:0008006" key="15">
    <source>
        <dbReference type="Google" id="ProtNLM"/>
    </source>
</evidence>
<dbReference type="PANTHER" id="PTHR23162">
    <property type="entry name" value="OUTER DENSE FIBER OF SPERM TAILS 2"/>
    <property type="match status" value="1"/>
</dbReference>
<evidence type="ECO:0000256" key="10">
    <source>
        <dbReference type="SAM" id="MobiDB-lite"/>
    </source>
</evidence>
<feature type="region of interest" description="Disordered" evidence="10">
    <location>
        <begin position="796"/>
        <end position="857"/>
    </location>
</feature>
<keyword evidence="6" id="KW-0206">Cytoskeleton</keyword>
<feature type="compositionally biased region" description="Acidic residues" evidence="10">
    <location>
        <begin position="884"/>
        <end position="900"/>
    </location>
</feature>
<dbReference type="SUPFAM" id="SSF49758">
    <property type="entry name" value="Calpain large subunit, middle domain (domain III)"/>
    <property type="match status" value="1"/>
</dbReference>
<protein>
    <recommendedName>
        <fullName evidence="15">Calpain-C</fullName>
    </recommendedName>
</protein>
<keyword evidence="4" id="KW-0963">Cytoplasm</keyword>
<feature type="compositionally biased region" description="Acidic residues" evidence="10">
    <location>
        <begin position="804"/>
        <end position="813"/>
    </location>
</feature>
<dbReference type="PROSITE" id="PS50222">
    <property type="entry name" value="EF_HAND_2"/>
    <property type="match status" value="1"/>
</dbReference>
<dbReference type="PROSITE" id="PS50203">
    <property type="entry name" value="CALPAIN_CAT"/>
    <property type="match status" value="1"/>
</dbReference>
<reference evidence="13" key="1">
    <citation type="journal article" date="2023" name="G3 (Bethesda)">
        <title>Whole genome assemblies of Zophobas morio and Tenebrio molitor.</title>
        <authorList>
            <person name="Kaur S."/>
            <person name="Stinson S.A."/>
            <person name="diCenzo G.C."/>
        </authorList>
    </citation>
    <scope>NUCLEOTIDE SEQUENCE</scope>
    <source>
        <strain evidence="13">QUZm001</strain>
    </source>
</reference>
<dbReference type="InterPro" id="IPR033883">
    <property type="entry name" value="C2_III"/>
</dbReference>
<dbReference type="Gene3D" id="1.10.238.10">
    <property type="entry name" value="EF-hand"/>
    <property type="match status" value="1"/>
</dbReference>
<dbReference type="InterPro" id="IPR026099">
    <property type="entry name" value="Odf2-rel"/>
</dbReference>
<dbReference type="InterPro" id="IPR022684">
    <property type="entry name" value="Calpain_cysteine_protease"/>
</dbReference>
<feature type="compositionally biased region" description="Acidic residues" evidence="10">
    <location>
        <begin position="838"/>
        <end position="851"/>
    </location>
</feature>
<comment type="similarity">
    <text evidence="3">Belongs to the ODF2 family.</text>
</comment>
<dbReference type="InterPro" id="IPR022682">
    <property type="entry name" value="Calpain_domain_III"/>
</dbReference>
<dbReference type="InterPro" id="IPR011992">
    <property type="entry name" value="EF-hand-dom_pair"/>
</dbReference>
<dbReference type="InterPro" id="IPR038765">
    <property type="entry name" value="Papain-like_cys_pep_sf"/>
</dbReference>
<dbReference type="GO" id="GO:0005509">
    <property type="term" value="F:calcium ion binding"/>
    <property type="evidence" value="ECO:0007669"/>
    <property type="project" value="InterPro"/>
</dbReference>
<dbReference type="InterPro" id="IPR036213">
    <property type="entry name" value="Calpain_III_sf"/>
</dbReference>
<evidence type="ECO:0000256" key="8">
    <source>
        <dbReference type="PROSITE-ProRule" id="PRU00239"/>
    </source>
</evidence>
<dbReference type="Gene3D" id="3.90.70.10">
    <property type="entry name" value="Cysteine proteinases"/>
    <property type="match status" value="1"/>
</dbReference>
<dbReference type="GO" id="GO:0004198">
    <property type="term" value="F:calcium-dependent cysteine-type endopeptidase activity"/>
    <property type="evidence" value="ECO:0007669"/>
    <property type="project" value="InterPro"/>
</dbReference>
<dbReference type="CDD" id="cd00044">
    <property type="entry name" value="CysPc"/>
    <property type="match status" value="1"/>
</dbReference>
<dbReference type="Pfam" id="PF01067">
    <property type="entry name" value="Calpain_III"/>
    <property type="match status" value="1"/>
</dbReference>
<evidence type="ECO:0000256" key="6">
    <source>
        <dbReference type="ARBA" id="ARBA00023212"/>
    </source>
</evidence>
<dbReference type="Gene3D" id="1.10.287.1490">
    <property type="match status" value="1"/>
</dbReference>
<feature type="coiled-coil region" evidence="9">
    <location>
        <begin position="947"/>
        <end position="981"/>
    </location>
</feature>
<evidence type="ECO:0000256" key="9">
    <source>
        <dbReference type="SAM" id="Coils"/>
    </source>
</evidence>
<comment type="caution">
    <text evidence="13">The sequence shown here is derived from an EMBL/GenBank/DDBJ whole genome shotgun (WGS) entry which is preliminary data.</text>
</comment>
<dbReference type="Pfam" id="PF00648">
    <property type="entry name" value="Peptidase_C2"/>
    <property type="match status" value="1"/>
</dbReference>
<evidence type="ECO:0000313" key="14">
    <source>
        <dbReference type="Proteomes" id="UP001168821"/>
    </source>
</evidence>
<dbReference type="CDD" id="cd00214">
    <property type="entry name" value="Calpain_III"/>
    <property type="match status" value="1"/>
</dbReference>
<feature type="region of interest" description="Disordered" evidence="10">
    <location>
        <begin position="686"/>
        <end position="737"/>
    </location>
</feature>
<dbReference type="InterPro" id="IPR002048">
    <property type="entry name" value="EF_hand_dom"/>
</dbReference>
<keyword evidence="14" id="KW-1185">Reference proteome</keyword>
<accession>A0AA38IXQ5</accession>
<evidence type="ECO:0000256" key="7">
    <source>
        <dbReference type="PIRSR" id="PIRSR622684-1"/>
    </source>
</evidence>
<gene>
    <name evidence="13" type="ORF">Zmor_007217</name>
</gene>
<feature type="region of interest" description="Disordered" evidence="10">
    <location>
        <begin position="1036"/>
        <end position="1055"/>
    </location>
</feature>
<evidence type="ECO:0000259" key="11">
    <source>
        <dbReference type="PROSITE" id="PS50203"/>
    </source>
</evidence>
<feature type="domain" description="Calpain catalytic" evidence="11">
    <location>
        <begin position="1"/>
        <end position="261"/>
    </location>
</feature>
<organism evidence="13 14">
    <name type="scientific">Zophobas morio</name>
    <dbReference type="NCBI Taxonomy" id="2755281"/>
    <lineage>
        <taxon>Eukaryota</taxon>
        <taxon>Metazoa</taxon>
        <taxon>Ecdysozoa</taxon>
        <taxon>Arthropoda</taxon>
        <taxon>Hexapoda</taxon>
        <taxon>Insecta</taxon>
        <taxon>Pterygota</taxon>
        <taxon>Neoptera</taxon>
        <taxon>Endopterygota</taxon>
        <taxon>Coleoptera</taxon>
        <taxon>Polyphaga</taxon>
        <taxon>Cucujiformia</taxon>
        <taxon>Tenebrionidae</taxon>
        <taxon>Zophobas</taxon>
    </lineage>
</organism>
<evidence type="ECO:0000313" key="13">
    <source>
        <dbReference type="EMBL" id="KAJ3662899.1"/>
    </source>
</evidence>
<dbReference type="Proteomes" id="UP001168821">
    <property type="component" value="Unassembled WGS sequence"/>
</dbReference>
<feature type="region of interest" description="Disordered" evidence="10">
    <location>
        <begin position="1526"/>
        <end position="1545"/>
    </location>
</feature>
<dbReference type="Gene3D" id="2.60.120.380">
    <property type="match status" value="1"/>
</dbReference>
<dbReference type="SUPFAM" id="SSF54001">
    <property type="entry name" value="Cysteine proteinases"/>
    <property type="match status" value="1"/>
</dbReference>
<dbReference type="GO" id="GO:0005813">
    <property type="term" value="C:centrosome"/>
    <property type="evidence" value="ECO:0007669"/>
    <property type="project" value="UniProtKB-SubCell"/>
</dbReference>
<feature type="compositionally biased region" description="Basic residues" evidence="10">
    <location>
        <begin position="705"/>
        <end position="716"/>
    </location>
</feature>
<dbReference type="PANTHER" id="PTHR23162:SF10">
    <property type="entry name" value="FI13205P"/>
    <property type="match status" value="1"/>
</dbReference>
<feature type="region of interest" description="Disordered" evidence="10">
    <location>
        <begin position="872"/>
        <end position="910"/>
    </location>
</feature>
<proteinExistence type="inferred from homology"/>
<evidence type="ECO:0000256" key="1">
    <source>
        <dbReference type="ARBA" id="ARBA00004300"/>
    </source>
</evidence>
<evidence type="ECO:0000259" key="12">
    <source>
        <dbReference type="PROSITE" id="PS50222"/>
    </source>
</evidence>
<dbReference type="SUPFAM" id="SSF47473">
    <property type="entry name" value="EF-hand"/>
    <property type="match status" value="1"/>
</dbReference>